<evidence type="ECO:0000313" key="2">
    <source>
        <dbReference type="Proteomes" id="UP000612362"/>
    </source>
</evidence>
<dbReference type="EMBL" id="BNJF01000002">
    <property type="protein sequence ID" value="GHO46101.1"/>
    <property type="molecule type" value="Genomic_DNA"/>
</dbReference>
<organism evidence="1 2">
    <name type="scientific">Ktedonospora formicarum</name>
    <dbReference type="NCBI Taxonomy" id="2778364"/>
    <lineage>
        <taxon>Bacteria</taxon>
        <taxon>Bacillati</taxon>
        <taxon>Chloroflexota</taxon>
        <taxon>Ktedonobacteria</taxon>
        <taxon>Ktedonobacterales</taxon>
        <taxon>Ktedonobacteraceae</taxon>
        <taxon>Ktedonospora</taxon>
    </lineage>
</organism>
<reference evidence="1" key="1">
    <citation type="submission" date="2020-10" db="EMBL/GenBank/DDBJ databases">
        <title>Taxonomic study of unclassified bacteria belonging to the class Ktedonobacteria.</title>
        <authorList>
            <person name="Yabe S."/>
            <person name="Wang C.M."/>
            <person name="Zheng Y."/>
            <person name="Sakai Y."/>
            <person name="Cavaletti L."/>
            <person name="Monciardini P."/>
            <person name="Donadio S."/>
        </authorList>
    </citation>
    <scope>NUCLEOTIDE SEQUENCE</scope>
    <source>
        <strain evidence="1">SOSP1-1</strain>
    </source>
</reference>
<evidence type="ECO:0000313" key="1">
    <source>
        <dbReference type="EMBL" id="GHO46101.1"/>
    </source>
</evidence>
<dbReference type="AlphaFoldDB" id="A0A8J3HZM1"/>
<dbReference type="Proteomes" id="UP000612362">
    <property type="component" value="Unassembled WGS sequence"/>
</dbReference>
<proteinExistence type="predicted"/>
<comment type="caution">
    <text evidence="1">The sequence shown here is derived from an EMBL/GenBank/DDBJ whole genome shotgun (WGS) entry which is preliminary data.</text>
</comment>
<sequence>MSNRQELIQAIELNRKVIAALGRGLAQQYGFEYPSTLEETVLQSWQNFVEAPCTVDEERIFRKE</sequence>
<name>A0A8J3HZM1_9CHLR</name>
<gene>
    <name evidence="1" type="ORF">KSX_42640</name>
</gene>
<keyword evidence="2" id="KW-1185">Reference proteome</keyword>
<protein>
    <submittedName>
        <fullName evidence="1">Uncharacterized protein</fullName>
    </submittedName>
</protein>
<accession>A0A8J3HZM1</accession>